<dbReference type="AlphaFoldDB" id="A0A7W9YJE9"/>
<name>A0A7W9YJE9_9ACTN</name>
<dbReference type="Gene3D" id="2.40.37.10">
    <property type="entry name" value="Lyase, Ornithine Decarboxylase, Chain A, domain 1"/>
    <property type="match status" value="1"/>
</dbReference>
<organism evidence="1 2">
    <name type="scientific">Nocardiopsis mwathae</name>
    <dbReference type="NCBI Taxonomy" id="1472723"/>
    <lineage>
        <taxon>Bacteria</taxon>
        <taxon>Bacillati</taxon>
        <taxon>Actinomycetota</taxon>
        <taxon>Actinomycetes</taxon>
        <taxon>Streptosporangiales</taxon>
        <taxon>Nocardiopsidaceae</taxon>
        <taxon>Nocardiopsis</taxon>
    </lineage>
</organism>
<dbReference type="EMBL" id="JACHDS010000001">
    <property type="protein sequence ID" value="MBB6173260.1"/>
    <property type="molecule type" value="Genomic_DNA"/>
</dbReference>
<dbReference type="RefSeq" id="WP_184076544.1">
    <property type="nucleotide sequence ID" value="NZ_JACHDS010000001.1"/>
</dbReference>
<keyword evidence="1" id="KW-0456">Lyase</keyword>
<dbReference type="InterPro" id="IPR029066">
    <property type="entry name" value="PLP-binding_barrel"/>
</dbReference>
<dbReference type="InterPro" id="IPR009006">
    <property type="entry name" value="Ala_racemase/Decarboxylase_C"/>
</dbReference>
<keyword evidence="2" id="KW-1185">Reference proteome</keyword>
<sequence length="385" mass="41296">MIELPKRVREHALGIAPERLPVCVYDLPRLDEEVRCLAGLLPEGIEAYLSLHDPPPGMAAALAPHVSGFEVSSTCALRGLRRELPRAPAALRGPGKGHDEICEVLSSDGTAIHVDSTGELRLVAYCAERARRDADVLLRVDPPAEDGEPDPVDGDGAGAGMDLAALVECAEVLRSDSRIRLRGFSADMRPGLDAKPLARRVRQLVRCLRPWAKMFGVAEPRYAIGGGRLGRPHADGAVFDWQEYGARLAEIPAPGETLRVTPAAHPGAWCGWYLTLVVDVKRNHGRAYAVVAGGTRLADAVAGESGCATPGVVALDGGWDRPWPRPELREESVTVTVHRSGREQVLLRDIPVDRLRTGDVLAFPCVGSAAAERPPSAPQVHCLTS</sequence>
<gene>
    <name evidence="1" type="ORF">HNR23_003320</name>
</gene>
<dbReference type="Proteomes" id="UP000546642">
    <property type="component" value="Unassembled WGS sequence"/>
</dbReference>
<proteinExistence type="predicted"/>
<evidence type="ECO:0000313" key="2">
    <source>
        <dbReference type="Proteomes" id="UP000546642"/>
    </source>
</evidence>
<evidence type="ECO:0000313" key="1">
    <source>
        <dbReference type="EMBL" id="MBB6173260.1"/>
    </source>
</evidence>
<dbReference type="Gene3D" id="3.20.20.10">
    <property type="entry name" value="Alanine racemase"/>
    <property type="match status" value="1"/>
</dbReference>
<dbReference type="SUPFAM" id="SSF51419">
    <property type="entry name" value="PLP-binding barrel"/>
    <property type="match status" value="1"/>
</dbReference>
<reference evidence="1 2" key="1">
    <citation type="submission" date="2020-08" db="EMBL/GenBank/DDBJ databases">
        <title>Sequencing the genomes of 1000 actinobacteria strains.</title>
        <authorList>
            <person name="Klenk H.-P."/>
        </authorList>
    </citation>
    <scope>NUCLEOTIDE SEQUENCE [LARGE SCALE GENOMIC DNA]</scope>
    <source>
        <strain evidence="1 2">DSM 46659</strain>
    </source>
</reference>
<dbReference type="EC" id="4.1.1.20" evidence="1"/>
<accession>A0A7W9YJE9</accession>
<dbReference type="GO" id="GO:0008836">
    <property type="term" value="F:diaminopimelate decarboxylase activity"/>
    <property type="evidence" value="ECO:0007669"/>
    <property type="project" value="UniProtKB-EC"/>
</dbReference>
<comment type="caution">
    <text evidence="1">The sequence shown here is derived from an EMBL/GenBank/DDBJ whole genome shotgun (WGS) entry which is preliminary data.</text>
</comment>
<protein>
    <submittedName>
        <fullName evidence="1">Diaminopimelate decarboxylase</fullName>
        <ecNumber evidence="1">4.1.1.20</ecNumber>
    </submittedName>
</protein>